<comment type="caution">
    <text evidence="3">The sequence shown here is derived from an EMBL/GenBank/DDBJ whole genome shotgun (WGS) entry which is preliminary data.</text>
</comment>
<protein>
    <submittedName>
        <fullName evidence="3">Uncharacterized protein</fullName>
    </submittedName>
</protein>
<dbReference type="SUPFAM" id="SSF50494">
    <property type="entry name" value="Trypsin-like serine proteases"/>
    <property type="match status" value="1"/>
</dbReference>
<keyword evidence="2" id="KW-0812">Transmembrane</keyword>
<evidence type="ECO:0000256" key="1">
    <source>
        <dbReference type="SAM" id="MobiDB-lite"/>
    </source>
</evidence>
<organism evidence="3 4">
    <name type="scientific">Apolygus lucorum</name>
    <name type="common">Small green plant bug</name>
    <name type="synonym">Lygocoris lucorum</name>
    <dbReference type="NCBI Taxonomy" id="248454"/>
    <lineage>
        <taxon>Eukaryota</taxon>
        <taxon>Metazoa</taxon>
        <taxon>Ecdysozoa</taxon>
        <taxon>Arthropoda</taxon>
        <taxon>Hexapoda</taxon>
        <taxon>Insecta</taxon>
        <taxon>Pterygota</taxon>
        <taxon>Neoptera</taxon>
        <taxon>Paraneoptera</taxon>
        <taxon>Hemiptera</taxon>
        <taxon>Heteroptera</taxon>
        <taxon>Panheteroptera</taxon>
        <taxon>Cimicomorpha</taxon>
        <taxon>Miridae</taxon>
        <taxon>Mirini</taxon>
        <taxon>Apolygus</taxon>
    </lineage>
</organism>
<proteinExistence type="predicted"/>
<feature type="region of interest" description="Disordered" evidence="1">
    <location>
        <begin position="558"/>
        <end position="586"/>
    </location>
</feature>
<dbReference type="AlphaFoldDB" id="A0A8S9XSF4"/>
<evidence type="ECO:0000313" key="3">
    <source>
        <dbReference type="EMBL" id="KAF6211950.1"/>
    </source>
</evidence>
<keyword evidence="4" id="KW-1185">Reference proteome</keyword>
<gene>
    <name evidence="3" type="ORF">GE061_012467</name>
</gene>
<keyword evidence="2" id="KW-0472">Membrane</keyword>
<dbReference type="EMBL" id="WIXP02000004">
    <property type="protein sequence ID" value="KAF6211950.1"/>
    <property type="molecule type" value="Genomic_DNA"/>
</dbReference>
<feature type="compositionally biased region" description="Basic and acidic residues" evidence="1">
    <location>
        <begin position="558"/>
        <end position="573"/>
    </location>
</feature>
<dbReference type="InterPro" id="IPR009003">
    <property type="entry name" value="Peptidase_S1_PA"/>
</dbReference>
<accession>A0A8S9XSF4</accession>
<dbReference type="Proteomes" id="UP000466442">
    <property type="component" value="Unassembled WGS sequence"/>
</dbReference>
<evidence type="ECO:0000256" key="2">
    <source>
        <dbReference type="SAM" id="Phobius"/>
    </source>
</evidence>
<keyword evidence="2" id="KW-1133">Transmembrane helix</keyword>
<sequence>MKILPATYYVLYLPDNLHQVYFLSIWLGSNIRIKVSITASRETMWKFGRLLVVIMLVISYSTYLTFGQSNDDEVDKGEGDLNCHLTSQSFYSYIVRIWNKAAKNTSAHGSILSYKAIVTICSPFIYTKNRVVYPRRIELFEVYAQKHRAYVEKICRQTMRTRLNYTMLCVYFPHDPLIKLGHDYMSRRSLLWTGGAPLVCNGTAIGHTAAAKDRTHYLVFQQDFYVINTYVRVWSWLVRDRQEYGQDWLENNLLEKSMDLRGATPRVGGTKPPIPAEYLRVNIHSSGGYLKDRKPAPYNERVEFWTDNKDSGTGDRNCHLTSQSFYGYLVRVWNKRVGNTTSHGSILSRRAILTSCAPFLGLDWSDQKTRFRSKADFLVIAQKRRDIANPWWNHDGSYICTQERNIQEIRPHPKCRPGEGGEDKDLHYNFAVLVIEKPFIAFSQHSYPTIFMPNTLDALVYYIRSLMNYTMLCAYFPHETTIKYGTLWMDIRHLMWTSGAPLVCNGTAIGQTASARNRHQMHGFIQDFYVIATYIRPFNWITSEKKLWGTENLPDNYVEKDMRDRGSRPRNNEPKPVINERSWSDEENNADLMNQSTMNRQLITPFSSILAAMVIYMKGLS</sequence>
<feature type="transmembrane region" description="Helical" evidence="2">
    <location>
        <begin position="47"/>
        <end position="66"/>
    </location>
</feature>
<reference evidence="3" key="1">
    <citation type="journal article" date="2021" name="Mol. Ecol. Resour.">
        <title>Apolygus lucorum genome provides insights into omnivorousness and mesophyll feeding.</title>
        <authorList>
            <person name="Liu Y."/>
            <person name="Liu H."/>
            <person name="Wang H."/>
            <person name="Huang T."/>
            <person name="Liu B."/>
            <person name="Yang B."/>
            <person name="Yin L."/>
            <person name="Li B."/>
            <person name="Zhang Y."/>
            <person name="Zhang S."/>
            <person name="Jiang F."/>
            <person name="Zhang X."/>
            <person name="Ren Y."/>
            <person name="Wang B."/>
            <person name="Wang S."/>
            <person name="Lu Y."/>
            <person name="Wu K."/>
            <person name="Fan W."/>
            <person name="Wang G."/>
        </authorList>
    </citation>
    <scope>NUCLEOTIDE SEQUENCE</scope>
    <source>
        <strain evidence="3">12Hb</strain>
    </source>
</reference>
<name>A0A8S9XSF4_APOLU</name>
<evidence type="ECO:0000313" key="4">
    <source>
        <dbReference type="Proteomes" id="UP000466442"/>
    </source>
</evidence>